<protein>
    <submittedName>
        <fullName evidence="1">SAM-dependent methyltransferase</fullName>
    </submittedName>
</protein>
<comment type="caution">
    <text evidence="1">The sequence shown here is derived from an EMBL/GenBank/DDBJ whole genome shotgun (WGS) entry which is preliminary data.</text>
</comment>
<proteinExistence type="predicted"/>
<dbReference type="SUPFAM" id="SSF53335">
    <property type="entry name" value="S-adenosyl-L-methionine-dependent methyltransferases"/>
    <property type="match status" value="1"/>
</dbReference>
<organism evidence="1 2">
    <name type="scientific">Rhodococcoides corynebacterioides</name>
    <dbReference type="NCBI Taxonomy" id="53972"/>
    <lineage>
        <taxon>Bacteria</taxon>
        <taxon>Bacillati</taxon>
        <taxon>Actinomycetota</taxon>
        <taxon>Actinomycetes</taxon>
        <taxon>Mycobacteriales</taxon>
        <taxon>Nocardiaceae</taxon>
        <taxon>Rhodococcoides</taxon>
    </lineage>
</organism>
<evidence type="ECO:0000313" key="2">
    <source>
        <dbReference type="Proteomes" id="UP000703038"/>
    </source>
</evidence>
<dbReference type="GO" id="GO:0032259">
    <property type="term" value="P:methylation"/>
    <property type="evidence" value="ECO:0007669"/>
    <property type="project" value="UniProtKB-KW"/>
</dbReference>
<dbReference type="EMBL" id="JAFBBK010000001">
    <property type="protein sequence ID" value="MBM7415471.1"/>
    <property type="molecule type" value="Genomic_DNA"/>
</dbReference>
<dbReference type="InterPro" id="IPR029063">
    <property type="entry name" value="SAM-dependent_MTases_sf"/>
</dbReference>
<gene>
    <name evidence="1" type="ORF">JOE42_002204</name>
</gene>
<keyword evidence="2" id="KW-1185">Reference proteome</keyword>
<dbReference type="Proteomes" id="UP000703038">
    <property type="component" value="Unassembled WGS sequence"/>
</dbReference>
<name>A0ABS2KW31_9NOCA</name>
<keyword evidence="1" id="KW-0489">Methyltransferase</keyword>
<dbReference type="Pfam" id="PF13489">
    <property type="entry name" value="Methyltransf_23"/>
    <property type="match status" value="1"/>
</dbReference>
<sequence length="292" mass="30471">MIDSYLMSNIAAPPPTELAAVLLDGVRAVRRGAPALAGLEPDSYARLHSAFELLSDQRDLIAEHLAERLADRGDGPISVLSVGCGDGVLDVRLAAGLVLAVPGRPVRYVGVDPWIGSVERFTATMAALDADELSADGHVASFGDSPVDETFDVVMFVHSMYYVADVGATLRAALALLRPGGELWVAVAPSAELNALVGVLAPPLEGHRQWFSGDVGEAFVDAGIVVDDVATLHALVDLASASDEVLDFAVQARLTPDLQGPVRAYLDAVSVPGVDGGLRVPHPVDVFTASGH</sequence>
<dbReference type="GO" id="GO:0008168">
    <property type="term" value="F:methyltransferase activity"/>
    <property type="evidence" value="ECO:0007669"/>
    <property type="project" value="UniProtKB-KW"/>
</dbReference>
<evidence type="ECO:0000313" key="1">
    <source>
        <dbReference type="EMBL" id="MBM7415471.1"/>
    </source>
</evidence>
<keyword evidence="1" id="KW-0808">Transferase</keyword>
<accession>A0ABS2KW31</accession>
<reference evidence="1 2" key="1">
    <citation type="submission" date="2021-01" db="EMBL/GenBank/DDBJ databases">
        <title>Genomics of switchgrass bacterial isolates.</title>
        <authorList>
            <person name="Shade A."/>
        </authorList>
    </citation>
    <scope>NUCLEOTIDE SEQUENCE [LARGE SCALE GENOMIC DNA]</scope>
    <source>
        <strain evidence="1 2">PvP111</strain>
    </source>
</reference>
<dbReference type="Gene3D" id="3.40.50.150">
    <property type="entry name" value="Vaccinia Virus protein VP39"/>
    <property type="match status" value="1"/>
</dbReference>